<dbReference type="EMBL" id="BIFT01000001">
    <property type="protein sequence ID" value="GCE28018.1"/>
    <property type="molecule type" value="Genomic_DNA"/>
</dbReference>
<evidence type="ECO:0000313" key="1">
    <source>
        <dbReference type="EMBL" id="GCE28018.1"/>
    </source>
</evidence>
<name>A0A402B9H8_9CHLR</name>
<organism evidence="1 2">
    <name type="scientific">Dictyobacter alpinus</name>
    <dbReference type="NCBI Taxonomy" id="2014873"/>
    <lineage>
        <taxon>Bacteria</taxon>
        <taxon>Bacillati</taxon>
        <taxon>Chloroflexota</taxon>
        <taxon>Ktedonobacteria</taxon>
        <taxon>Ktedonobacterales</taxon>
        <taxon>Dictyobacteraceae</taxon>
        <taxon>Dictyobacter</taxon>
    </lineage>
</organism>
<reference evidence="2" key="1">
    <citation type="submission" date="2018-12" db="EMBL/GenBank/DDBJ databases">
        <title>Tengunoibacter tsumagoiensis gen. nov., sp. nov., Dictyobacter kobayashii sp. nov., D. alpinus sp. nov., and D. joshuensis sp. nov. and description of Dictyobacteraceae fam. nov. within the order Ktedonobacterales isolated from Tengu-no-mugimeshi.</title>
        <authorList>
            <person name="Wang C.M."/>
            <person name="Zheng Y."/>
            <person name="Sakai Y."/>
            <person name="Toyoda A."/>
            <person name="Minakuchi Y."/>
            <person name="Abe K."/>
            <person name="Yokota A."/>
            <person name="Yabe S."/>
        </authorList>
    </citation>
    <scope>NUCLEOTIDE SEQUENCE [LARGE SCALE GENOMIC DNA]</scope>
    <source>
        <strain evidence="2">Uno16</strain>
    </source>
</reference>
<accession>A0A402B9H8</accession>
<sequence length="66" mass="7877">MPEHSYTAEGTDFQNLLSMGFSESEAARLTHMRDHVTEQTEYRELLQESRRLGFIRWLIDHDRISH</sequence>
<protein>
    <submittedName>
        <fullName evidence="1">Uncharacterized protein</fullName>
    </submittedName>
</protein>
<dbReference type="Proteomes" id="UP000287171">
    <property type="component" value="Unassembled WGS sequence"/>
</dbReference>
<dbReference type="OrthoDB" id="164372at2"/>
<comment type="caution">
    <text evidence="1">The sequence shown here is derived from an EMBL/GenBank/DDBJ whole genome shotgun (WGS) entry which is preliminary data.</text>
</comment>
<keyword evidence="2" id="KW-1185">Reference proteome</keyword>
<dbReference type="AlphaFoldDB" id="A0A402B9H8"/>
<proteinExistence type="predicted"/>
<gene>
    <name evidence="1" type="ORF">KDA_35020</name>
</gene>
<evidence type="ECO:0000313" key="2">
    <source>
        <dbReference type="Proteomes" id="UP000287171"/>
    </source>
</evidence>
<dbReference type="RefSeq" id="WP_126628286.1">
    <property type="nucleotide sequence ID" value="NZ_BIFT01000001.1"/>
</dbReference>